<evidence type="ECO:0008006" key="4">
    <source>
        <dbReference type="Google" id="ProtNLM"/>
    </source>
</evidence>
<dbReference type="InterPro" id="IPR002885">
    <property type="entry name" value="PPR_rpt"/>
</dbReference>
<gene>
    <name evidence="2" type="ORF">NC653_002245</name>
</gene>
<reference evidence="2 3" key="1">
    <citation type="journal article" date="2023" name="Mol. Ecol. Resour.">
        <title>Chromosome-level genome assembly of a triploid poplar Populus alba 'Berolinensis'.</title>
        <authorList>
            <person name="Chen S."/>
            <person name="Yu Y."/>
            <person name="Wang X."/>
            <person name="Wang S."/>
            <person name="Zhang T."/>
            <person name="Zhou Y."/>
            <person name="He R."/>
            <person name="Meng N."/>
            <person name="Wang Y."/>
            <person name="Liu W."/>
            <person name="Liu Z."/>
            <person name="Liu J."/>
            <person name="Guo Q."/>
            <person name="Huang H."/>
            <person name="Sederoff R.R."/>
            <person name="Wang G."/>
            <person name="Qu G."/>
            <person name="Chen S."/>
        </authorList>
    </citation>
    <scope>NUCLEOTIDE SEQUENCE [LARGE SCALE GENOMIC DNA]</scope>
    <source>
        <strain evidence="2">SC-2020</strain>
    </source>
</reference>
<evidence type="ECO:0000313" key="3">
    <source>
        <dbReference type="Proteomes" id="UP001164929"/>
    </source>
</evidence>
<sequence length="153" mass="17161">MSERNVVSGSAMLTGFLQTGAIKNDGKLFDEMPDRNVSSWNSITTGYCGSGLMREASYLFDRIGGLKNLVSLMVVISWNAHQALDYKKGACSHYERAENFARMMPMIQGKNVTIYKRPSLSRQLASLCPECWEDKIGPRDVESSYRNTSKMKS</sequence>
<protein>
    <recommendedName>
        <fullName evidence="4">Pentatricopeptide repeat-containing protein</fullName>
    </recommendedName>
</protein>
<dbReference type="AlphaFoldDB" id="A0AAD6WGK4"/>
<accession>A0AAD6WGK4</accession>
<proteinExistence type="predicted"/>
<organism evidence="2 3">
    <name type="scientific">Populus alba x Populus x berolinensis</name>
    <dbReference type="NCBI Taxonomy" id="444605"/>
    <lineage>
        <taxon>Eukaryota</taxon>
        <taxon>Viridiplantae</taxon>
        <taxon>Streptophyta</taxon>
        <taxon>Embryophyta</taxon>
        <taxon>Tracheophyta</taxon>
        <taxon>Spermatophyta</taxon>
        <taxon>Magnoliopsida</taxon>
        <taxon>eudicotyledons</taxon>
        <taxon>Gunneridae</taxon>
        <taxon>Pentapetalae</taxon>
        <taxon>rosids</taxon>
        <taxon>fabids</taxon>
        <taxon>Malpighiales</taxon>
        <taxon>Salicaceae</taxon>
        <taxon>Saliceae</taxon>
        <taxon>Populus</taxon>
    </lineage>
</organism>
<dbReference type="InterPro" id="IPR011990">
    <property type="entry name" value="TPR-like_helical_dom_sf"/>
</dbReference>
<dbReference type="Proteomes" id="UP001164929">
    <property type="component" value="Chromosome 1"/>
</dbReference>
<comment type="caution">
    <text evidence="2">The sequence shown here is derived from an EMBL/GenBank/DDBJ whole genome shotgun (WGS) entry which is preliminary data.</text>
</comment>
<evidence type="ECO:0000313" key="2">
    <source>
        <dbReference type="EMBL" id="KAJ7012098.1"/>
    </source>
</evidence>
<name>A0AAD6WGK4_9ROSI</name>
<dbReference type="EMBL" id="JAQIZT010000001">
    <property type="protein sequence ID" value="KAJ7012098.1"/>
    <property type="molecule type" value="Genomic_DNA"/>
</dbReference>
<dbReference type="Pfam" id="PF01535">
    <property type="entry name" value="PPR"/>
    <property type="match status" value="1"/>
</dbReference>
<dbReference type="Gene3D" id="1.25.40.10">
    <property type="entry name" value="Tetratricopeptide repeat domain"/>
    <property type="match status" value="1"/>
</dbReference>
<keyword evidence="3" id="KW-1185">Reference proteome</keyword>
<keyword evidence="1" id="KW-0677">Repeat</keyword>
<evidence type="ECO:0000256" key="1">
    <source>
        <dbReference type="ARBA" id="ARBA00022737"/>
    </source>
</evidence>